<dbReference type="AlphaFoldDB" id="A0A6J4UX81"/>
<dbReference type="Pfam" id="PF03713">
    <property type="entry name" value="DUF305"/>
    <property type="match status" value="1"/>
</dbReference>
<evidence type="ECO:0000259" key="3">
    <source>
        <dbReference type="Pfam" id="PF03713"/>
    </source>
</evidence>
<evidence type="ECO:0000256" key="2">
    <source>
        <dbReference type="SAM" id="Phobius"/>
    </source>
</evidence>
<feature type="region of interest" description="Disordered" evidence="1">
    <location>
        <begin position="1"/>
        <end position="37"/>
    </location>
</feature>
<feature type="region of interest" description="Disordered" evidence="1">
    <location>
        <begin position="233"/>
        <end position="254"/>
    </location>
</feature>
<gene>
    <name evidence="4" type="ORF">AVDCRST_MAG33-1775</name>
</gene>
<name>A0A6J4UX81_9BACT</name>
<sequence length="254" mass="26963">MFGNWPAIENDGRPVRFPETLPLSNQPVSAAPGQNASRRRSIPAVITALALALLVIAVSAGAVMAVRGGDPDGDSAEAGFLRDMVTHHGQAVEMSMIVHRRTAADDMVTMTYDMATTQQSQIGMMIATLDLWGLSQTGSGPVMAWMGHPTTGLMPGMATPEQIALLRTLPPDEADILLLQLMIVHHLAGVDMANALLERSDDADARRMAERISRSQDVEIANMNAMLVARGETPYDPATAPDGVGTPAHPDHGG</sequence>
<feature type="transmembrane region" description="Helical" evidence="2">
    <location>
        <begin position="44"/>
        <end position="66"/>
    </location>
</feature>
<feature type="compositionally biased region" description="Polar residues" evidence="1">
    <location>
        <begin position="22"/>
        <end position="36"/>
    </location>
</feature>
<dbReference type="Gene3D" id="1.20.1260.10">
    <property type="match status" value="1"/>
</dbReference>
<reference evidence="4" key="1">
    <citation type="submission" date="2020-02" db="EMBL/GenBank/DDBJ databases">
        <authorList>
            <person name="Meier V. D."/>
        </authorList>
    </citation>
    <scope>NUCLEOTIDE SEQUENCE</scope>
    <source>
        <strain evidence="4">AVDCRST_MAG33</strain>
    </source>
</reference>
<accession>A0A6J4UX81</accession>
<keyword evidence="2" id="KW-1133">Transmembrane helix</keyword>
<dbReference type="EMBL" id="CADCWK010000185">
    <property type="protein sequence ID" value="CAA9562363.1"/>
    <property type="molecule type" value="Genomic_DNA"/>
</dbReference>
<protein>
    <recommendedName>
        <fullName evidence="3">DUF305 domain-containing protein</fullName>
    </recommendedName>
</protein>
<dbReference type="InterPro" id="IPR012347">
    <property type="entry name" value="Ferritin-like"/>
</dbReference>
<dbReference type="PANTHER" id="PTHR36933:SF1">
    <property type="entry name" value="SLL0788 PROTEIN"/>
    <property type="match status" value="1"/>
</dbReference>
<organism evidence="4">
    <name type="scientific">uncultured Thermomicrobiales bacterium</name>
    <dbReference type="NCBI Taxonomy" id="1645740"/>
    <lineage>
        <taxon>Bacteria</taxon>
        <taxon>Pseudomonadati</taxon>
        <taxon>Thermomicrobiota</taxon>
        <taxon>Thermomicrobia</taxon>
        <taxon>Thermomicrobiales</taxon>
        <taxon>environmental samples</taxon>
    </lineage>
</organism>
<dbReference type="PANTHER" id="PTHR36933">
    <property type="entry name" value="SLL0788 PROTEIN"/>
    <property type="match status" value="1"/>
</dbReference>
<proteinExistence type="predicted"/>
<keyword evidence="2" id="KW-0812">Transmembrane</keyword>
<dbReference type="InterPro" id="IPR005183">
    <property type="entry name" value="DUF305_CopM-like"/>
</dbReference>
<evidence type="ECO:0000256" key="1">
    <source>
        <dbReference type="SAM" id="MobiDB-lite"/>
    </source>
</evidence>
<keyword evidence="2" id="KW-0472">Membrane</keyword>
<evidence type="ECO:0000313" key="4">
    <source>
        <dbReference type="EMBL" id="CAA9562363.1"/>
    </source>
</evidence>
<feature type="domain" description="DUF305" evidence="3">
    <location>
        <begin position="77"/>
        <end position="227"/>
    </location>
</feature>